<comment type="caution">
    <text evidence="4">The sequence shown here is derived from an EMBL/GenBank/DDBJ whole genome shotgun (WGS) entry which is preliminary data.</text>
</comment>
<feature type="short sequence motif" description="HXTX 2" evidence="2">
    <location>
        <begin position="131"/>
        <end position="134"/>
    </location>
</feature>
<dbReference type="SUPFAM" id="SSF55144">
    <property type="entry name" value="LigT-like"/>
    <property type="match status" value="1"/>
</dbReference>
<dbReference type="Pfam" id="PF02834">
    <property type="entry name" value="LigT_PEase"/>
    <property type="match status" value="2"/>
</dbReference>
<protein>
    <recommendedName>
        <fullName evidence="2">RNA 2',3'-cyclic phosphodiesterase</fullName>
        <shortName evidence="2">RNA 2',3'-CPDase</shortName>
        <ecNumber evidence="2">3.1.4.58</ecNumber>
    </recommendedName>
</protein>
<proteinExistence type="inferred from homology"/>
<dbReference type="RefSeq" id="WP_210659619.1">
    <property type="nucleotide sequence ID" value="NZ_JAGKQQ010000001.1"/>
</dbReference>
<evidence type="ECO:0000313" key="4">
    <source>
        <dbReference type="EMBL" id="MBP3959093.1"/>
    </source>
</evidence>
<keyword evidence="5" id="KW-1185">Reference proteome</keyword>
<dbReference type="Proteomes" id="UP000676565">
    <property type="component" value="Unassembled WGS sequence"/>
</dbReference>
<dbReference type="Gene3D" id="3.90.1140.10">
    <property type="entry name" value="Cyclic phosphodiesterase"/>
    <property type="match status" value="1"/>
</dbReference>
<organism evidence="4 5">
    <name type="scientific">Gemmata palustris</name>
    <dbReference type="NCBI Taxonomy" id="2822762"/>
    <lineage>
        <taxon>Bacteria</taxon>
        <taxon>Pseudomonadati</taxon>
        <taxon>Planctomycetota</taxon>
        <taxon>Planctomycetia</taxon>
        <taxon>Gemmatales</taxon>
        <taxon>Gemmataceae</taxon>
        <taxon>Gemmata</taxon>
    </lineage>
</organism>
<dbReference type="HAMAP" id="MF_01940">
    <property type="entry name" value="RNA_CPDase"/>
    <property type="match status" value="1"/>
</dbReference>
<dbReference type="NCBIfam" id="TIGR02258">
    <property type="entry name" value="2_5_ligase"/>
    <property type="match status" value="1"/>
</dbReference>
<comment type="similarity">
    <text evidence="2">Belongs to the 2H phosphoesterase superfamily. ThpR family.</text>
</comment>
<dbReference type="EC" id="3.1.4.58" evidence="2"/>
<evidence type="ECO:0000256" key="1">
    <source>
        <dbReference type="ARBA" id="ARBA00022801"/>
    </source>
</evidence>
<dbReference type="InterPro" id="IPR014051">
    <property type="entry name" value="Phosphoesterase_HXTX"/>
</dbReference>
<evidence type="ECO:0000259" key="3">
    <source>
        <dbReference type="Pfam" id="PF02834"/>
    </source>
</evidence>
<dbReference type="PANTHER" id="PTHR35561">
    <property type="entry name" value="RNA 2',3'-CYCLIC PHOSPHODIESTERASE"/>
    <property type="match status" value="1"/>
</dbReference>
<comment type="catalytic activity">
    <reaction evidence="2">
        <text>a 3'-end 2',3'-cyclophospho-ribonucleotide-RNA + H2O = a 3'-end 2'-phospho-ribonucleotide-RNA + H(+)</text>
        <dbReference type="Rhea" id="RHEA:11828"/>
        <dbReference type="Rhea" id="RHEA-COMP:10464"/>
        <dbReference type="Rhea" id="RHEA-COMP:17353"/>
        <dbReference type="ChEBI" id="CHEBI:15377"/>
        <dbReference type="ChEBI" id="CHEBI:15378"/>
        <dbReference type="ChEBI" id="CHEBI:83064"/>
        <dbReference type="ChEBI" id="CHEBI:173113"/>
        <dbReference type="EC" id="3.1.4.58"/>
    </reaction>
</comment>
<reference evidence="4 5" key="1">
    <citation type="submission" date="2021-04" db="EMBL/GenBank/DDBJ databases">
        <authorList>
            <person name="Ivanova A."/>
        </authorList>
    </citation>
    <scope>NUCLEOTIDE SEQUENCE [LARGE SCALE GENOMIC DNA]</scope>
    <source>
        <strain evidence="4 5">G18</strain>
    </source>
</reference>
<feature type="active site" description="Proton acceptor" evidence="2">
    <location>
        <position position="131"/>
    </location>
</feature>
<feature type="domain" description="Phosphoesterase HXTX" evidence="3">
    <location>
        <begin position="99"/>
        <end position="180"/>
    </location>
</feature>
<gene>
    <name evidence="4" type="primary">thpR</name>
    <name evidence="4" type="ORF">J8F10_27935</name>
</gene>
<keyword evidence="1 2" id="KW-0378">Hydrolase</keyword>
<feature type="domain" description="Phosphoesterase HXTX" evidence="3">
    <location>
        <begin position="14"/>
        <end position="94"/>
    </location>
</feature>
<dbReference type="PANTHER" id="PTHR35561:SF1">
    <property type="entry name" value="RNA 2',3'-CYCLIC PHOSPHODIESTERASE"/>
    <property type="match status" value="1"/>
</dbReference>
<sequence>MGRTRTFIGIDIGDAIRGSAVALQKELTKISAGVKWTAPESMHITLLFLGEVDDRELHPVCKAVKAVAAGEAPFSLRVSGVGAFPNPRRPKVLWGGVTDGAEPLQRLYTALEEEMLELGCYRTEERGYTPHLTLGRINSPEDGVALVAELPKRMAWQGGRVAVGEVIVYSSEMDRDGPVYTVMGRAPLTGK</sequence>
<evidence type="ECO:0000256" key="2">
    <source>
        <dbReference type="HAMAP-Rule" id="MF_01940"/>
    </source>
</evidence>
<accession>A0ABS5BZG4</accession>
<feature type="short sequence motif" description="HXTX 1" evidence="2">
    <location>
        <begin position="43"/>
        <end position="46"/>
    </location>
</feature>
<name>A0ABS5BZG4_9BACT</name>
<dbReference type="InterPro" id="IPR004175">
    <property type="entry name" value="RNA_CPDase"/>
</dbReference>
<dbReference type="EMBL" id="JAGKQQ010000001">
    <property type="protein sequence ID" value="MBP3959093.1"/>
    <property type="molecule type" value="Genomic_DNA"/>
</dbReference>
<evidence type="ECO:0000313" key="5">
    <source>
        <dbReference type="Proteomes" id="UP000676565"/>
    </source>
</evidence>
<dbReference type="InterPro" id="IPR009097">
    <property type="entry name" value="Cyclic_Pdiesterase"/>
</dbReference>
<comment type="function">
    <text evidence="2">Hydrolyzes RNA 2',3'-cyclic phosphodiester to an RNA 2'-phosphomonoester.</text>
</comment>
<feature type="active site" description="Proton donor" evidence="2">
    <location>
        <position position="43"/>
    </location>
</feature>